<dbReference type="SUPFAM" id="SSF51126">
    <property type="entry name" value="Pectin lyase-like"/>
    <property type="match status" value="1"/>
</dbReference>
<gene>
    <name evidence="2" type="ORF">QEH52_17510</name>
</gene>
<dbReference type="EMBL" id="JARXHW010000062">
    <property type="protein sequence ID" value="MDQ8209329.1"/>
    <property type="molecule type" value="Genomic_DNA"/>
</dbReference>
<dbReference type="Proteomes" id="UP001225316">
    <property type="component" value="Unassembled WGS sequence"/>
</dbReference>
<dbReference type="RefSeq" id="WP_308952231.1">
    <property type="nucleotide sequence ID" value="NZ_JARXHW010000062.1"/>
</dbReference>
<evidence type="ECO:0000313" key="2">
    <source>
        <dbReference type="EMBL" id="MDQ8209329.1"/>
    </source>
</evidence>
<evidence type="ECO:0000259" key="1">
    <source>
        <dbReference type="Pfam" id="PF11721"/>
    </source>
</evidence>
<dbReference type="Gene3D" id="2.60.120.430">
    <property type="entry name" value="Galactose-binding lectin"/>
    <property type="match status" value="1"/>
</dbReference>
<organism evidence="2 3">
    <name type="scientific">Thalassobacterium maritimum</name>
    <dbReference type="NCBI Taxonomy" id="3041265"/>
    <lineage>
        <taxon>Bacteria</taxon>
        <taxon>Pseudomonadati</taxon>
        <taxon>Verrucomicrobiota</taxon>
        <taxon>Opitutia</taxon>
        <taxon>Puniceicoccales</taxon>
        <taxon>Coraliomargaritaceae</taxon>
        <taxon>Thalassobacterium</taxon>
    </lineage>
</organism>
<keyword evidence="3" id="KW-1185">Reference proteome</keyword>
<name>A0ABU1AYT7_9BACT</name>
<reference evidence="2 3" key="1">
    <citation type="submission" date="2023-04" db="EMBL/GenBank/DDBJ databases">
        <title>A novel bacteria isolated from coastal sediment.</title>
        <authorList>
            <person name="Liu X.-J."/>
            <person name="Du Z.-J."/>
        </authorList>
    </citation>
    <scope>NUCLEOTIDE SEQUENCE [LARGE SCALE GENOMIC DNA]</scope>
    <source>
        <strain evidence="2 3">SDUM461003</strain>
    </source>
</reference>
<feature type="domain" description="Malectin" evidence="1">
    <location>
        <begin position="686"/>
        <end position="824"/>
    </location>
</feature>
<sequence>MNRALSCFVVLSSLICPVAGWSAFTISSVPLLETCAITTDYTNSSATVKLEYKESSSSTWKDGLPLIWDSNPGTFPGAFQGGFTGSIVNLTEETDYDVRVTYFVGGVQDDQETATFSTWAKTENLPIATEYSITDLYDPATDTRLYIPTSMGGTAEGWVKIVGDGTTVIDAEYLHSEALRLEAFAKYIIFEDLIIRGGRYDAVRGFRNHHIRFINCDIAGWGRQPKETRNSAGRWEEVGTSTEINYDAAFNLVNSGYILVERCYVHDPRPTANAWSDGSGFSHPRGPTAFYAQGNYGSAWANGRIVVRYNDFVGSDAKRWNDAIEGNNNGSRSGGFHSNSDIYGNYLSFANDDGTELDGGQWNVKFFRNRVEGSYTGVSVAPVRRGPSYVFQNTFVNLGDIHGKRNTAIKAGFDYEGALSPFLAFNNTSLNLSLGIGGSYGSSGYRARTRNNIFYTWSTWSGAKWGIIDATQDPLSDYDYDMIVNTAYANGTDPSVGQISAAAGQEPNGIFNQVPDFVSIADGLYQLAAGSPGIDAGEIIPNFTDGYVGSAPDMGAYEYGTDRLIPARPINQRTDVQSVPLGYIPGELASAQFVTVSNPDPVAIDYTIKKNDSFDWLLVTPASGTIPANGSLELMVTIDYDLAPLRTPSNYNSNAPDNLVRGAFLVKFDNGFSIPVSVYGRETTEILQVNCGSSAVGTWLSDEDEGYTQDGGIGTTTTSINLTGVSNPAPEAVYQSARFGSGTDPVLQTIRNLVPNALYNVRLHFAEISSAHQNPGSRLFDVNINGGALELEDYDIYTAASGGYQAVVEEFTTYAGTEGAITVDFFYGNASPYCAGIEIILDLDSGPSGNTLFSDSFETDTAGYSPTLWGTSHAGMLVNSTEASEGSQSLFLPDGPNRTLTQDTAVSISGSGDLVFTFDFATTSSLESNDGLVAFQIDFGSGYQTILTDKGHPDGTDSTYSGTQIILSSANGSGASSFIPYKITIPSSYYADVLGATSFKMRFITTSSVATESFYLDHIEAEQPAPSVVSFSDSFETDTAGYSPTLWGTSHAGMLVNSTEASEGSQSLFLPDGPNRTLTQDTAVTISGSGDLVFTFDFATTSSLESNDGLVGFQIDFGSGYQTILTDKGQPDGTDSTYTGTQIILSSANGSGASSFIPYKITIPSSYYADVLGATSFKMRFITTSSVASEAFYLDAISVE</sequence>
<protein>
    <submittedName>
        <fullName evidence="2">Malectin domain-containing carbohydrate-binding protein</fullName>
    </submittedName>
</protein>
<dbReference type="InterPro" id="IPR021720">
    <property type="entry name" value="Malectin_dom"/>
</dbReference>
<evidence type="ECO:0000313" key="3">
    <source>
        <dbReference type="Proteomes" id="UP001225316"/>
    </source>
</evidence>
<proteinExistence type="predicted"/>
<accession>A0ABU1AYT7</accession>
<comment type="caution">
    <text evidence="2">The sequence shown here is derived from an EMBL/GenBank/DDBJ whole genome shotgun (WGS) entry which is preliminary data.</text>
</comment>
<dbReference type="InterPro" id="IPR011050">
    <property type="entry name" value="Pectin_lyase_fold/virulence"/>
</dbReference>
<dbReference type="Pfam" id="PF11721">
    <property type="entry name" value="Malectin"/>
    <property type="match status" value="1"/>
</dbReference>